<proteinExistence type="predicted"/>
<feature type="domain" description="A-factor biosynthesis hotdog" evidence="1">
    <location>
        <begin position="207"/>
        <end position="292"/>
    </location>
</feature>
<dbReference type="EMBL" id="JBIHMK010000113">
    <property type="protein sequence ID" value="MFH0251079.1"/>
    <property type="molecule type" value="Genomic_DNA"/>
</dbReference>
<dbReference type="InterPro" id="IPR005509">
    <property type="entry name" value="AfsA_hotdog_dom"/>
</dbReference>
<evidence type="ECO:0000313" key="2">
    <source>
        <dbReference type="EMBL" id="MFH0251079.1"/>
    </source>
</evidence>
<keyword evidence="3" id="KW-1185">Reference proteome</keyword>
<dbReference type="RefSeq" id="WP_279951581.1">
    <property type="nucleotide sequence ID" value="NZ_BAABEN010000025.1"/>
</dbReference>
<comment type="caution">
    <text evidence="2">The sequence shown here is derived from an EMBL/GenBank/DDBJ whole genome shotgun (WGS) entry which is preliminary data.</text>
</comment>
<dbReference type="Proteomes" id="UP001607069">
    <property type="component" value="Unassembled WGS sequence"/>
</dbReference>
<reference evidence="2 3" key="1">
    <citation type="submission" date="2024-10" db="EMBL/GenBank/DDBJ databases">
        <authorList>
            <person name="Cho J.-C."/>
        </authorList>
    </citation>
    <scope>NUCLEOTIDE SEQUENCE [LARGE SCALE GENOMIC DNA]</scope>
    <source>
        <strain evidence="2 3">KCTC29696</strain>
    </source>
</reference>
<gene>
    <name evidence="2" type="ORF">ACG5V6_23040</name>
</gene>
<evidence type="ECO:0000313" key="3">
    <source>
        <dbReference type="Proteomes" id="UP001607069"/>
    </source>
</evidence>
<name>A0ABW7HYT7_9ACTN</name>
<organism evidence="2 3">
    <name type="scientific">Streptomyces chitinivorans</name>
    <dbReference type="NCBI Taxonomy" id="1257027"/>
    <lineage>
        <taxon>Bacteria</taxon>
        <taxon>Bacillati</taxon>
        <taxon>Actinomycetota</taxon>
        <taxon>Actinomycetes</taxon>
        <taxon>Kitasatosporales</taxon>
        <taxon>Streptomycetaceae</taxon>
        <taxon>Streptomyces</taxon>
    </lineage>
</organism>
<evidence type="ECO:0000259" key="1">
    <source>
        <dbReference type="Pfam" id="PF03756"/>
    </source>
</evidence>
<protein>
    <submittedName>
        <fullName evidence="2">AfsA-related hotdog domain-containing protein</fullName>
    </submittedName>
</protein>
<accession>A0ABW7HYT7</accession>
<feature type="domain" description="A-factor biosynthesis hotdog" evidence="1">
    <location>
        <begin position="26"/>
        <end position="123"/>
    </location>
</feature>
<sequence length="330" mass="35409">MTTQTAPEIPPVPAELSYGRTVERSLVHRAAVSEVFVTDIRSLAARRARAAAQLPLLHGYYSDHLQRPAVYDALLLLESGRQAAIAGAHAHIGLAAGTTMIVDSFRLDLYALKDLLIGPEPGRLSIDTEYIGNATRRGRYRKGKVVQHYRLDGAGVGRHEMDVLFINEHENEVLRHAQRGTPAPLTSDFDIHAPVTDGSGQVEPARVGRANPLNVVLSGAGTDGGQVVAEVTPRLDNRALFDHVYDHLPAMTLVEAARQLALLAAGDPSAVYAVGFEAAFQRFAELDGTVRAVAPRLRPGGVRGEVPVNFVQAGTEIAKVTVTVAFGSEL</sequence>
<dbReference type="Pfam" id="PF03756">
    <property type="entry name" value="AfsA"/>
    <property type="match status" value="2"/>
</dbReference>